<feature type="domain" description="Beta-mannosidase-like galactose-binding" evidence="6">
    <location>
        <begin position="81"/>
        <end position="195"/>
    </location>
</feature>
<dbReference type="InterPro" id="IPR013783">
    <property type="entry name" value="Ig-like_fold"/>
</dbReference>
<organism evidence="7 8">
    <name type="scientific">Chamaesiphon minutus (strain ATCC 27169 / PCC 6605)</name>
    <dbReference type="NCBI Taxonomy" id="1173020"/>
    <lineage>
        <taxon>Bacteria</taxon>
        <taxon>Bacillati</taxon>
        <taxon>Cyanobacteriota</taxon>
        <taxon>Cyanophyceae</taxon>
        <taxon>Gomontiellales</taxon>
        <taxon>Chamaesiphonaceae</taxon>
        <taxon>Chamaesiphon</taxon>
    </lineage>
</organism>
<dbReference type="Pfam" id="PF00703">
    <property type="entry name" value="Glyco_hydro_2"/>
    <property type="match status" value="1"/>
</dbReference>
<dbReference type="InterPro" id="IPR051913">
    <property type="entry name" value="GH2_Domain-Containing"/>
</dbReference>
<dbReference type="InterPro" id="IPR017853">
    <property type="entry name" value="GH"/>
</dbReference>
<reference evidence="7 8" key="1">
    <citation type="submission" date="2012-05" db="EMBL/GenBank/DDBJ databases">
        <title>Finished chromosome of genome of Chamaesiphon sp. PCC 6605.</title>
        <authorList>
            <consortium name="US DOE Joint Genome Institute"/>
            <person name="Gugger M."/>
            <person name="Coursin T."/>
            <person name="Rippka R."/>
            <person name="Tandeau De Marsac N."/>
            <person name="Huntemann M."/>
            <person name="Wei C.-L."/>
            <person name="Han J."/>
            <person name="Detter J.C."/>
            <person name="Han C."/>
            <person name="Tapia R."/>
            <person name="Chen A."/>
            <person name="Kyrpides N."/>
            <person name="Mavromatis K."/>
            <person name="Markowitz V."/>
            <person name="Szeto E."/>
            <person name="Ivanova N."/>
            <person name="Pagani I."/>
            <person name="Pati A."/>
            <person name="Goodwin L."/>
            <person name="Nordberg H.P."/>
            <person name="Cantor M.N."/>
            <person name="Hua S.X."/>
            <person name="Woyke T."/>
            <person name="Kerfeld C.A."/>
        </authorList>
    </citation>
    <scope>NUCLEOTIDE SEQUENCE [LARGE SCALE GENOMIC DNA]</scope>
    <source>
        <strain evidence="8">ATCC 27169 / PCC 6605</strain>
    </source>
</reference>
<evidence type="ECO:0000313" key="8">
    <source>
        <dbReference type="Proteomes" id="UP000010366"/>
    </source>
</evidence>
<dbReference type="SUPFAM" id="SSF51445">
    <property type="entry name" value="(Trans)glycosidases"/>
    <property type="match status" value="1"/>
</dbReference>
<dbReference type="Pfam" id="PF22666">
    <property type="entry name" value="Glyco_hydro_2_N2"/>
    <property type="match status" value="1"/>
</dbReference>
<gene>
    <name evidence="7" type="ORF">Cha6605_0891</name>
</gene>
<dbReference type="SUPFAM" id="SSF49303">
    <property type="entry name" value="beta-Galactosidase/glucuronidase domain"/>
    <property type="match status" value="1"/>
</dbReference>
<dbReference type="InterPro" id="IPR006103">
    <property type="entry name" value="Glyco_hydro_2_cat"/>
</dbReference>
<dbReference type="RefSeq" id="WP_015158345.1">
    <property type="nucleotide sequence ID" value="NC_019697.1"/>
</dbReference>
<dbReference type="PANTHER" id="PTHR42732">
    <property type="entry name" value="BETA-GALACTOSIDASE"/>
    <property type="match status" value="1"/>
</dbReference>
<evidence type="ECO:0000256" key="2">
    <source>
        <dbReference type="ARBA" id="ARBA00022801"/>
    </source>
</evidence>
<dbReference type="PRINTS" id="PR00132">
    <property type="entry name" value="GLHYDRLASE2"/>
</dbReference>
<dbReference type="KEGG" id="cmp:Cha6605_0891"/>
<feature type="domain" description="Glycoside hydrolase family 2 catalytic" evidence="5">
    <location>
        <begin position="330"/>
        <end position="485"/>
    </location>
</feature>
<evidence type="ECO:0000313" key="7">
    <source>
        <dbReference type="EMBL" id="AFY92151.1"/>
    </source>
</evidence>
<sequence>MIGISLTIAIHPNSTVATQLETKLNSTIPASIPLDGEWRFASGHLQPDNAYQSTFNDRNWRSIQVPGNWFLQGQDLSGVVWYRRHFQIDRSLKGKVIQLVFDGVDYTGDVWLNGHYLGFHEGYFQPFRFVVSDLLKYNGDNILAVKVNSPVEEPEKVWSLHKRLIKGVLNHHDTRPGGAWSVRGQEQNTGGIWAPVSLQISDRVAIIQQQVTPELDPRYQNGIAHIDLTIINPTPKPQTVKLGLQLQPANFQDSPDLPIVREQILQPGSNQIAINIPKTAPHLWWTWEHGKPDLYRVKTEILSKNKLLDRSSTTFGFRTIRLNPQSQVWELNGRRIFLRGTNYIASQWLSEMTRAKYSLDLKLMQQANINSIRVHAHIEAAEFYHLCDEMGLLVWQDFPLQWGYSDASEFVTEATQQANDMVTMLYNHPSIFTWSIHNEPPWDATWMKDKYRDYNPKQNRALDETIYNSLRSRDSTRHLHLASTTQEHPWHGWYSGKWQDYGKATKEPLITEFGAQALPNRSSLEKIFTAAELFPDTPAKLEKWKYHNFQPHETFNLAKVPMGKTVEEFIDNTQQYQAQLTQFAAESYRRQRYQPVSAIFQFMFVENWPSINWGIVDYWRQTKPGYEMLKRAYQPILPSIILPKQQWKVGESIPIELWLINDLWKSMPNSQLTYILKRSKTIIKQESIAIAITPDSSKQIENLKLSNLESGNYQLSVIVTDSQSKLLGENSTVFDVIKT</sequence>
<feature type="domain" description="Glycoside hydrolase family 2 immunoglobulin-like beta-sandwich" evidence="4">
    <location>
        <begin position="206"/>
        <end position="318"/>
    </location>
</feature>
<dbReference type="AlphaFoldDB" id="K9UCH7"/>
<keyword evidence="8" id="KW-1185">Reference proteome</keyword>
<evidence type="ECO:0000256" key="1">
    <source>
        <dbReference type="ARBA" id="ARBA00007401"/>
    </source>
</evidence>
<dbReference type="Gene3D" id="2.60.40.10">
    <property type="entry name" value="Immunoglobulins"/>
    <property type="match status" value="1"/>
</dbReference>
<dbReference type="STRING" id="1173020.Cha6605_0891"/>
<evidence type="ECO:0000259" key="4">
    <source>
        <dbReference type="Pfam" id="PF00703"/>
    </source>
</evidence>
<dbReference type="SUPFAM" id="SSF49785">
    <property type="entry name" value="Galactose-binding domain-like"/>
    <property type="match status" value="1"/>
</dbReference>
<dbReference type="eggNOG" id="COG3250">
    <property type="taxonomic scope" value="Bacteria"/>
</dbReference>
<dbReference type="Proteomes" id="UP000010366">
    <property type="component" value="Chromosome"/>
</dbReference>
<proteinExistence type="inferred from homology"/>
<dbReference type="OrthoDB" id="9762066at2"/>
<dbReference type="Gene3D" id="3.20.20.80">
    <property type="entry name" value="Glycosidases"/>
    <property type="match status" value="1"/>
</dbReference>
<dbReference type="InterPro" id="IPR006101">
    <property type="entry name" value="Glyco_hydro_2"/>
</dbReference>
<name>K9UCH7_CHAP6</name>
<dbReference type="GO" id="GO:0005975">
    <property type="term" value="P:carbohydrate metabolic process"/>
    <property type="evidence" value="ECO:0007669"/>
    <property type="project" value="InterPro"/>
</dbReference>
<dbReference type="Gene3D" id="2.60.120.260">
    <property type="entry name" value="Galactose-binding domain-like"/>
    <property type="match status" value="1"/>
</dbReference>
<dbReference type="InterPro" id="IPR054593">
    <property type="entry name" value="Beta-mannosidase-like_N2"/>
</dbReference>
<dbReference type="EMBL" id="CP003600">
    <property type="protein sequence ID" value="AFY92151.1"/>
    <property type="molecule type" value="Genomic_DNA"/>
</dbReference>
<evidence type="ECO:0000256" key="3">
    <source>
        <dbReference type="ARBA" id="ARBA00023295"/>
    </source>
</evidence>
<accession>K9UCH7</accession>
<dbReference type="Pfam" id="PF02836">
    <property type="entry name" value="Glyco_hydro_2_C"/>
    <property type="match status" value="1"/>
</dbReference>
<protein>
    <submittedName>
        <fullName evidence="7">Beta-galactosidase/beta-glucuronidase</fullName>
    </submittedName>
</protein>
<dbReference type="InterPro" id="IPR008979">
    <property type="entry name" value="Galactose-bd-like_sf"/>
</dbReference>
<evidence type="ECO:0000259" key="5">
    <source>
        <dbReference type="Pfam" id="PF02836"/>
    </source>
</evidence>
<dbReference type="GO" id="GO:0004553">
    <property type="term" value="F:hydrolase activity, hydrolyzing O-glycosyl compounds"/>
    <property type="evidence" value="ECO:0007669"/>
    <property type="project" value="InterPro"/>
</dbReference>
<evidence type="ECO:0000259" key="6">
    <source>
        <dbReference type="Pfam" id="PF22666"/>
    </source>
</evidence>
<dbReference type="InterPro" id="IPR006102">
    <property type="entry name" value="Ig-like_GH2"/>
</dbReference>
<dbReference type="PATRIC" id="fig|1173020.3.peg.1044"/>
<dbReference type="PANTHER" id="PTHR42732:SF1">
    <property type="entry name" value="BETA-MANNOSIDASE"/>
    <property type="match status" value="1"/>
</dbReference>
<keyword evidence="3" id="KW-0326">Glycosidase</keyword>
<keyword evidence="2" id="KW-0378">Hydrolase</keyword>
<comment type="similarity">
    <text evidence="1">Belongs to the glycosyl hydrolase 2 family.</text>
</comment>
<dbReference type="HOGENOM" id="CLU_005015_5_0_3"/>
<dbReference type="InterPro" id="IPR036156">
    <property type="entry name" value="Beta-gal/glucu_dom_sf"/>
</dbReference>